<comment type="caution">
    <text evidence="3">The sequence shown here is derived from an EMBL/GenBank/DDBJ whole genome shotgun (WGS) entry which is preliminary data.</text>
</comment>
<evidence type="ECO:0000313" key="3">
    <source>
        <dbReference type="EMBL" id="KAK5985465.1"/>
    </source>
</evidence>
<dbReference type="SUPFAM" id="SSF48317">
    <property type="entry name" value="Acid phosphatase/Vanadium-dependent haloperoxidase"/>
    <property type="match status" value="1"/>
</dbReference>
<keyword evidence="1" id="KW-1133">Transmembrane helix</keyword>
<keyword evidence="4" id="KW-1185">Reference proteome</keyword>
<dbReference type="PANTHER" id="PTHR14969">
    <property type="entry name" value="SPHINGOSINE-1-PHOSPHATE PHOSPHOHYDROLASE"/>
    <property type="match status" value="1"/>
</dbReference>
<dbReference type="PANTHER" id="PTHR14969:SF13">
    <property type="entry name" value="AT30094P"/>
    <property type="match status" value="1"/>
</dbReference>
<dbReference type="SMART" id="SM00014">
    <property type="entry name" value="acidPPc"/>
    <property type="match status" value="1"/>
</dbReference>
<sequence length="153" mass="17158">MNGYLWVIGSSLALVCSVSRRWDREIQHQLVILNIGLLLDLILSCSLKLIIQRPRPKYNINDQKFEAPIADEFSFPSGHSSRTAMIAALCTAFYPKYQYAAMLMAFVVAMSRVAMGRHYLSDALGGLLIGWLEGMAVLALPRSFSVWIRGILH</sequence>
<protein>
    <submittedName>
        <fullName evidence="3">Presqualene diphosphate phosphatase</fullName>
    </submittedName>
</protein>
<keyword evidence="1" id="KW-0812">Transmembrane</keyword>
<reference evidence="3 4" key="1">
    <citation type="submission" date="2019-10" db="EMBL/GenBank/DDBJ databases">
        <title>Assembly and Annotation for the nematode Trichostrongylus colubriformis.</title>
        <authorList>
            <person name="Martin J."/>
        </authorList>
    </citation>
    <scope>NUCLEOTIDE SEQUENCE [LARGE SCALE GENOMIC DNA]</scope>
    <source>
        <strain evidence="3">G859</strain>
        <tissue evidence="3">Whole worm</tissue>
    </source>
</reference>
<feature type="domain" description="Phosphatidic acid phosphatase type 2/haloperoxidase" evidence="2">
    <location>
        <begin position="30"/>
        <end position="138"/>
    </location>
</feature>
<dbReference type="Proteomes" id="UP001331761">
    <property type="component" value="Unassembled WGS sequence"/>
</dbReference>
<dbReference type="InterPro" id="IPR000326">
    <property type="entry name" value="PAP2/HPO"/>
</dbReference>
<dbReference type="Pfam" id="PF01569">
    <property type="entry name" value="PAP2"/>
    <property type="match status" value="1"/>
</dbReference>
<dbReference type="AlphaFoldDB" id="A0AAN8G7S1"/>
<accession>A0AAN8G7S1</accession>
<name>A0AAN8G7S1_TRICO</name>
<dbReference type="GO" id="GO:0042392">
    <property type="term" value="F:sphingosine-1-phosphate phosphatase activity"/>
    <property type="evidence" value="ECO:0007669"/>
    <property type="project" value="TreeGrafter"/>
</dbReference>
<proteinExistence type="predicted"/>
<organism evidence="3 4">
    <name type="scientific">Trichostrongylus colubriformis</name>
    <name type="common">Black scour worm</name>
    <dbReference type="NCBI Taxonomy" id="6319"/>
    <lineage>
        <taxon>Eukaryota</taxon>
        <taxon>Metazoa</taxon>
        <taxon>Ecdysozoa</taxon>
        <taxon>Nematoda</taxon>
        <taxon>Chromadorea</taxon>
        <taxon>Rhabditida</taxon>
        <taxon>Rhabditina</taxon>
        <taxon>Rhabditomorpha</taxon>
        <taxon>Strongyloidea</taxon>
        <taxon>Trichostrongylidae</taxon>
        <taxon>Trichostrongylus</taxon>
    </lineage>
</organism>
<dbReference type="InterPro" id="IPR036938">
    <property type="entry name" value="PAP2/HPO_sf"/>
</dbReference>
<feature type="transmembrane region" description="Helical" evidence="1">
    <location>
        <begin position="99"/>
        <end position="117"/>
    </location>
</feature>
<dbReference type="Gene3D" id="1.20.144.10">
    <property type="entry name" value="Phosphatidic acid phosphatase type 2/haloperoxidase"/>
    <property type="match status" value="1"/>
</dbReference>
<feature type="transmembrane region" description="Helical" evidence="1">
    <location>
        <begin position="31"/>
        <end position="51"/>
    </location>
</feature>
<gene>
    <name evidence="3" type="ORF">GCK32_016677</name>
</gene>
<evidence type="ECO:0000256" key="1">
    <source>
        <dbReference type="SAM" id="Phobius"/>
    </source>
</evidence>
<dbReference type="EMBL" id="WIXE01001709">
    <property type="protein sequence ID" value="KAK5985465.1"/>
    <property type="molecule type" value="Genomic_DNA"/>
</dbReference>
<feature type="transmembrane region" description="Helical" evidence="1">
    <location>
        <begin position="123"/>
        <end position="140"/>
    </location>
</feature>
<evidence type="ECO:0000313" key="4">
    <source>
        <dbReference type="Proteomes" id="UP001331761"/>
    </source>
</evidence>
<evidence type="ECO:0000259" key="2">
    <source>
        <dbReference type="SMART" id="SM00014"/>
    </source>
</evidence>
<keyword evidence="1" id="KW-0472">Membrane</keyword>